<organism evidence="5 6">
    <name type="scientific">Massilia horti</name>
    <dbReference type="NCBI Taxonomy" id="2562153"/>
    <lineage>
        <taxon>Bacteria</taxon>
        <taxon>Pseudomonadati</taxon>
        <taxon>Pseudomonadota</taxon>
        <taxon>Betaproteobacteria</taxon>
        <taxon>Burkholderiales</taxon>
        <taxon>Oxalobacteraceae</taxon>
        <taxon>Telluria group</taxon>
        <taxon>Massilia</taxon>
    </lineage>
</organism>
<comment type="subcellular location">
    <subcellularLocation>
        <location evidence="1">Membrane</location>
    </subcellularLocation>
</comment>
<dbReference type="Proteomes" id="UP000297258">
    <property type="component" value="Unassembled WGS sequence"/>
</dbReference>
<proteinExistence type="predicted"/>
<dbReference type="PANTHER" id="PTHR35603">
    <property type="match status" value="1"/>
</dbReference>
<evidence type="ECO:0000313" key="6">
    <source>
        <dbReference type="Proteomes" id="UP000297258"/>
    </source>
</evidence>
<evidence type="ECO:0000256" key="2">
    <source>
        <dbReference type="ARBA" id="ARBA00023136"/>
    </source>
</evidence>
<name>A0A4Y9T588_9BURK</name>
<feature type="domain" description="Glycine zipper 2TM" evidence="4">
    <location>
        <begin position="134"/>
        <end position="174"/>
    </location>
</feature>
<keyword evidence="2" id="KW-0472">Membrane</keyword>
<sequence length="221" mass="22212">MILAAIAVILFSLVGTAAILGWLPSSIGSNATNGQLTLPARPPGAPGAPGTPYVAQDEAPGPATYEPVRPAPLQYPAQAMVSPYVVQPAAPARASARAATRLAANEAAPSACANCGNIESIRAITTRARGSGVGAGAGAVIGGLLGNQIGGGAGRTLATAAGAVGGAVAGNQVEGNMKASTHYEIRVHLDNGTRRTFHWRNAPPWRNGDRVRIVNGSLRSA</sequence>
<dbReference type="AlphaFoldDB" id="A0A4Y9T588"/>
<accession>A0A4Y9T588</accession>
<dbReference type="InterPro" id="IPR051407">
    <property type="entry name" value="Bact_OM_lipoprot/Surf_antigen"/>
</dbReference>
<feature type="region of interest" description="Disordered" evidence="3">
    <location>
        <begin position="34"/>
        <end position="69"/>
    </location>
</feature>
<dbReference type="OrthoDB" id="5298735at2"/>
<dbReference type="GO" id="GO:0019867">
    <property type="term" value="C:outer membrane"/>
    <property type="evidence" value="ECO:0007669"/>
    <property type="project" value="InterPro"/>
</dbReference>
<dbReference type="PANTHER" id="PTHR35603:SF2">
    <property type="entry name" value="OUTER MEMBRANE LIPOPROTEIN"/>
    <property type="match status" value="1"/>
</dbReference>
<evidence type="ECO:0000256" key="1">
    <source>
        <dbReference type="ARBA" id="ARBA00004370"/>
    </source>
</evidence>
<dbReference type="EMBL" id="SPUM01000003">
    <property type="protein sequence ID" value="TFW36059.1"/>
    <property type="molecule type" value="Genomic_DNA"/>
</dbReference>
<gene>
    <name evidence="5" type="ORF">E4O92_00685</name>
</gene>
<comment type="caution">
    <text evidence="5">The sequence shown here is derived from an EMBL/GenBank/DDBJ whole genome shotgun (WGS) entry which is preliminary data.</text>
</comment>
<evidence type="ECO:0000256" key="3">
    <source>
        <dbReference type="SAM" id="MobiDB-lite"/>
    </source>
</evidence>
<dbReference type="Pfam" id="PF05433">
    <property type="entry name" value="Rick_17kDa_Anti"/>
    <property type="match status" value="1"/>
</dbReference>
<keyword evidence="6" id="KW-1185">Reference proteome</keyword>
<reference evidence="5 6" key="1">
    <citation type="submission" date="2019-03" db="EMBL/GenBank/DDBJ databases">
        <title>Draft genome of Massilia hortus sp. nov., a novel bacterial species of the Oxalobacteraceae family.</title>
        <authorList>
            <person name="Peta V."/>
            <person name="Raths R."/>
            <person name="Bucking H."/>
        </authorList>
    </citation>
    <scope>NUCLEOTIDE SEQUENCE [LARGE SCALE GENOMIC DNA]</scope>
    <source>
        <strain evidence="5 6">ONC3</strain>
    </source>
</reference>
<dbReference type="InterPro" id="IPR008816">
    <property type="entry name" value="Gly_zipper_2TM_dom"/>
</dbReference>
<protein>
    <submittedName>
        <fullName evidence="5">Glycine zipper 2TM domain-containing protein</fullName>
    </submittedName>
</protein>
<evidence type="ECO:0000259" key="4">
    <source>
        <dbReference type="Pfam" id="PF05433"/>
    </source>
</evidence>
<evidence type="ECO:0000313" key="5">
    <source>
        <dbReference type="EMBL" id="TFW36059.1"/>
    </source>
</evidence>